<evidence type="ECO:0000313" key="2">
    <source>
        <dbReference type="Proteomes" id="UP000178603"/>
    </source>
</evidence>
<organism evidence="1 2">
    <name type="scientific">Candidatus Woesebacteria bacterium RIFCSPHIGHO2_12_FULL_41_24</name>
    <dbReference type="NCBI Taxonomy" id="1802510"/>
    <lineage>
        <taxon>Bacteria</taxon>
        <taxon>Candidatus Woeseibacteriota</taxon>
    </lineage>
</organism>
<sequence length="94" mass="11166">MTRIVVKKVIFDEYNLAHITRHKVTKEDILAVRGYIIFHKQSYQKRYLAVGRSGTRIISIVLKRKAPGEYYLITARDAGKKERRRVYEIEKDKK</sequence>
<dbReference type="AlphaFoldDB" id="A0A1F8ASB5"/>
<protein>
    <recommendedName>
        <fullName evidence="3">BrnT family toxin</fullName>
    </recommendedName>
</protein>
<gene>
    <name evidence="1" type="ORF">A3E44_00545</name>
</gene>
<dbReference type="EMBL" id="MGGW01000017">
    <property type="protein sequence ID" value="OGM54158.1"/>
    <property type="molecule type" value="Genomic_DNA"/>
</dbReference>
<comment type="caution">
    <text evidence="1">The sequence shown here is derived from an EMBL/GenBank/DDBJ whole genome shotgun (WGS) entry which is preliminary data.</text>
</comment>
<dbReference type="Proteomes" id="UP000178603">
    <property type="component" value="Unassembled WGS sequence"/>
</dbReference>
<evidence type="ECO:0008006" key="3">
    <source>
        <dbReference type="Google" id="ProtNLM"/>
    </source>
</evidence>
<evidence type="ECO:0000313" key="1">
    <source>
        <dbReference type="EMBL" id="OGM54158.1"/>
    </source>
</evidence>
<accession>A0A1F8ASB5</accession>
<name>A0A1F8ASB5_9BACT</name>
<proteinExistence type="predicted"/>
<reference evidence="1 2" key="1">
    <citation type="journal article" date="2016" name="Nat. Commun.">
        <title>Thousands of microbial genomes shed light on interconnected biogeochemical processes in an aquifer system.</title>
        <authorList>
            <person name="Anantharaman K."/>
            <person name="Brown C.T."/>
            <person name="Hug L.A."/>
            <person name="Sharon I."/>
            <person name="Castelle C.J."/>
            <person name="Probst A.J."/>
            <person name="Thomas B.C."/>
            <person name="Singh A."/>
            <person name="Wilkins M.J."/>
            <person name="Karaoz U."/>
            <person name="Brodie E.L."/>
            <person name="Williams K.H."/>
            <person name="Hubbard S.S."/>
            <person name="Banfield J.F."/>
        </authorList>
    </citation>
    <scope>NUCLEOTIDE SEQUENCE [LARGE SCALE GENOMIC DNA]</scope>
</reference>